<evidence type="ECO:0000259" key="7">
    <source>
        <dbReference type="Pfam" id="PF00248"/>
    </source>
</evidence>
<dbReference type="InterPro" id="IPR020471">
    <property type="entry name" value="AKR"/>
</dbReference>
<keyword evidence="2" id="KW-0521">NADP</keyword>
<dbReference type="InterPro" id="IPR018170">
    <property type="entry name" value="Aldo/ket_reductase_CS"/>
</dbReference>
<dbReference type="AlphaFoldDB" id="A0A1G8PFR8"/>
<feature type="active site" description="Proton donor" evidence="4">
    <location>
        <position position="51"/>
    </location>
</feature>
<sequence length="291" mass="32758">MILNETYALSNGVKIPEMGAGVWMIDNETVVQVVKDALDSGYRHIDTAAAYLNEEGVGRAIRESDVDRDDVFVTTKLEGGIKNYDEAVKAIDESLKRLEMDYVDLMLIHSPQPWENFRDENNHYFEGNLEAWRALEEAYEAGKLRAIGVSNFEQKDLENLINHGKIKPMVNQILTHITNVPTDVIDYSHSQDIVVEAYSPIAHGAILDHPTVKDIAKKYDASPAQLSIRYVLQLGTVALPKSTNKNHIKDNTAVDFTISDEDMKALNDLPLIETYGEDEDMPVFSSQYKNK</sequence>
<name>A0A1G8PFR8_9BACI</name>
<dbReference type="FunFam" id="3.20.20.100:FF:000015">
    <property type="entry name" value="Oxidoreductase, aldo/keto reductase family"/>
    <property type="match status" value="1"/>
</dbReference>
<evidence type="ECO:0000256" key="6">
    <source>
        <dbReference type="PIRSR" id="PIRSR000097-3"/>
    </source>
</evidence>
<evidence type="ECO:0000256" key="2">
    <source>
        <dbReference type="ARBA" id="ARBA00022857"/>
    </source>
</evidence>
<feature type="site" description="Lowers pKa of active site Tyr" evidence="6">
    <location>
        <position position="76"/>
    </location>
</feature>
<dbReference type="OrthoDB" id="9804790at2"/>
<keyword evidence="3" id="KW-0560">Oxidoreductase</keyword>
<dbReference type="GO" id="GO:0016616">
    <property type="term" value="F:oxidoreductase activity, acting on the CH-OH group of donors, NAD or NADP as acceptor"/>
    <property type="evidence" value="ECO:0007669"/>
    <property type="project" value="UniProtKB-ARBA"/>
</dbReference>
<evidence type="ECO:0000256" key="5">
    <source>
        <dbReference type="PIRSR" id="PIRSR000097-2"/>
    </source>
</evidence>
<dbReference type="EMBL" id="FNEN01000008">
    <property type="protein sequence ID" value="SDI91401.1"/>
    <property type="molecule type" value="Genomic_DNA"/>
</dbReference>
<dbReference type="SUPFAM" id="SSF51430">
    <property type="entry name" value="NAD(P)-linked oxidoreductase"/>
    <property type="match status" value="1"/>
</dbReference>
<dbReference type="PROSITE" id="PS00798">
    <property type="entry name" value="ALDOKETO_REDUCTASE_1"/>
    <property type="match status" value="1"/>
</dbReference>
<protein>
    <submittedName>
        <fullName evidence="8">Aldo/keto reductase</fullName>
    </submittedName>
</protein>
<organism evidence="8 9">
    <name type="scientific">Natribacillus halophilus</name>
    <dbReference type="NCBI Taxonomy" id="549003"/>
    <lineage>
        <taxon>Bacteria</taxon>
        <taxon>Bacillati</taxon>
        <taxon>Bacillota</taxon>
        <taxon>Bacilli</taxon>
        <taxon>Bacillales</taxon>
        <taxon>Bacillaceae</taxon>
        <taxon>Natribacillus</taxon>
    </lineage>
</organism>
<evidence type="ECO:0000256" key="3">
    <source>
        <dbReference type="ARBA" id="ARBA00023002"/>
    </source>
</evidence>
<comment type="similarity">
    <text evidence="1">Belongs to the aldo/keto reductase family.</text>
</comment>
<proteinExistence type="inferred from homology"/>
<dbReference type="PIRSF" id="PIRSF000097">
    <property type="entry name" value="AKR"/>
    <property type="match status" value="1"/>
</dbReference>
<dbReference type="InterPro" id="IPR036812">
    <property type="entry name" value="NAD(P)_OxRdtase_dom_sf"/>
</dbReference>
<feature type="domain" description="NADP-dependent oxidoreductase" evidence="7">
    <location>
        <begin position="23"/>
        <end position="268"/>
    </location>
</feature>
<evidence type="ECO:0000313" key="8">
    <source>
        <dbReference type="EMBL" id="SDI91401.1"/>
    </source>
</evidence>
<keyword evidence="9" id="KW-1185">Reference proteome</keyword>
<dbReference type="InterPro" id="IPR023210">
    <property type="entry name" value="NADP_OxRdtase_dom"/>
</dbReference>
<dbReference type="PANTHER" id="PTHR43827:SF3">
    <property type="entry name" value="NADP-DEPENDENT OXIDOREDUCTASE DOMAIN-CONTAINING PROTEIN"/>
    <property type="match status" value="1"/>
</dbReference>
<evidence type="ECO:0000256" key="1">
    <source>
        <dbReference type="ARBA" id="ARBA00007905"/>
    </source>
</evidence>
<dbReference type="CDD" id="cd19071">
    <property type="entry name" value="AKR_AKR1-5-like"/>
    <property type="match status" value="1"/>
</dbReference>
<evidence type="ECO:0000313" key="9">
    <source>
        <dbReference type="Proteomes" id="UP000198853"/>
    </source>
</evidence>
<reference evidence="8 9" key="1">
    <citation type="submission" date="2016-10" db="EMBL/GenBank/DDBJ databases">
        <authorList>
            <person name="de Groot N.N."/>
        </authorList>
    </citation>
    <scope>NUCLEOTIDE SEQUENCE [LARGE SCALE GENOMIC DNA]</scope>
    <source>
        <strain evidence="8 9">DSM 21771</strain>
    </source>
</reference>
<evidence type="ECO:0000256" key="4">
    <source>
        <dbReference type="PIRSR" id="PIRSR000097-1"/>
    </source>
</evidence>
<accession>A0A1G8PFR8</accession>
<dbReference type="PRINTS" id="PR00069">
    <property type="entry name" value="ALDKETRDTASE"/>
</dbReference>
<dbReference type="Proteomes" id="UP000198853">
    <property type="component" value="Unassembled WGS sequence"/>
</dbReference>
<dbReference type="RefSeq" id="WP_090398740.1">
    <property type="nucleotide sequence ID" value="NZ_FNEN01000008.1"/>
</dbReference>
<dbReference type="Gene3D" id="3.20.20.100">
    <property type="entry name" value="NADP-dependent oxidoreductase domain"/>
    <property type="match status" value="1"/>
</dbReference>
<gene>
    <name evidence="8" type="ORF">SAMN04488123_108122</name>
</gene>
<feature type="binding site" evidence="5">
    <location>
        <position position="109"/>
    </location>
    <ligand>
        <name>substrate</name>
    </ligand>
</feature>
<dbReference type="PANTHER" id="PTHR43827">
    <property type="entry name" value="2,5-DIKETO-D-GLUCONIC ACID REDUCTASE"/>
    <property type="match status" value="1"/>
</dbReference>
<dbReference type="Pfam" id="PF00248">
    <property type="entry name" value="Aldo_ket_red"/>
    <property type="match status" value="1"/>
</dbReference>